<accession>A0A5D2SRF2</accession>
<evidence type="ECO:0000256" key="1">
    <source>
        <dbReference type="SAM" id="SignalP"/>
    </source>
</evidence>
<feature type="chain" id="PRO_5022991177" description="Secreted protein" evidence="1">
    <location>
        <begin position="22"/>
        <end position="71"/>
    </location>
</feature>
<reference evidence="2 3" key="1">
    <citation type="submission" date="2019-07" db="EMBL/GenBank/DDBJ databases">
        <title>WGS assembly of Gossypium mustelinum.</title>
        <authorList>
            <person name="Chen Z.J."/>
            <person name="Sreedasyam A."/>
            <person name="Ando A."/>
            <person name="Song Q."/>
            <person name="De L."/>
            <person name="Hulse-Kemp A."/>
            <person name="Ding M."/>
            <person name="Ye W."/>
            <person name="Kirkbride R."/>
            <person name="Jenkins J."/>
            <person name="Plott C."/>
            <person name="Lovell J."/>
            <person name="Lin Y.-M."/>
            <person name="Vaughn R."/>
            <person name="Liu B."/>
            <person name="Li W."/>
            <person name="Simpson S."/>
            <person name="Scheffler B."/>
            <person name="Saski C."/>
            <person name="Grover C."/>
            <person name="Hu G."/>
            <person name="Conover J."/>
            <person name="Carlson J."/>
            <person name="Shu S."/>
            <person name="Boston L."/>
            <person name="Williams M."/>
            <person name="Peterson D."/>
            <person name="Mcgee K."/>
            <person name="Jones D."/>
            <person name="Wendel J."/>
            <person name="Stelly D."/>
            <person name="Grimwood J."/>
            <person name="Schmutz J."/>
        </authorList>
    </citation>
    <scope>NUCLEOTIDE SEQUENCE [LARGE SCALE GENOMIC DNA]</scope>
    <source>
        <strain evidence="2">1408120.09</strain>
    </source>
</reference>
<dbReference type="Proteomes" id="UP000323597">
    <property type="component" value="Chromosome D11"/>
</dbReference>
<evidence type="ECO:0000313" key="3">
    <source>
        <dbReference type="Proteomes" id="UP000323597"/>
    </source>
</evidence>
<dbReference type="EMBL" id="CM017659">
    <property type="protein sequence ID" value="TYI55043.1"/>
    <property type="molecule type" value="Genomic_DNA"/>
</dbReference>
<organism evidence="2 3">
    <name type="scientific">Gossypium mustelinum</name>
    <name type="common">Cotton</name>
    <name type="synonym">Gossypium caicoense</name>
    <dbReference type="NCBI Taxonomy" id="34275"/>
    <lineage>
        <taxon>Eukaryota</taxon>
        <taxon>Viridiplantae</taxon>
        <taxon>Streptophyta</taxon>
        <taxon>Embryophyta</taxon>
        <taxon>Tracheophyta</taxon>
        <taxon>Spermatophyta</taxon>
        <taxon>Magnoliopsida</taxon>
        <taxon>eudicotyledons</taxon>
        <taxon>Gunneridae</taxon>
        <taxon>Pentapetalae</taxon>
        <taxon>rosids</taxon>
        <taxon>malvids</taxon>
        <taxon>Malvales</taxon>
        <taxon>Malvaceae</taxon>
        <taxon>Malvoideae</taxon>
        <taxon>Gossypium</taxon>
    </lineage>
</organism>
<keyword evidence="1" id="KW-0732">Signal</keyword>
<keyword evidence="3" id="KW-1185">Reference proteome</keyword>
<name>A0A5D2SRF2_GOSMU</name>
<proteinExistence type="predicted"/>
<dbReference type="AlphaFoldDB" id="A0A5D2SRF2"/>
<protein>
    <recommendedName>
        <fullName evidence="4">Secreted protein</fullName>
    </recommendedName>
</protein>
<feature type="signal peptide" evidence="1">
    <location>
        <begin position="1"/>
        <end position="21"/>
    </location>
</feature>
<gene>
    <name evidence="2" type="ORF">E1A91_D11G113700v1</name>
</gene>
<evidence type="ECO:0008006" key="4">
    <source>
        <dbReference type="Google" id="ProtNLM"/>
    </source>
</evidence>
<sequence length="71" mass="8589">MKKKQLVCSLLPLFVCAQVRSYGGWTWRCTKASWRRRTRMEVQHVRKRPWVRRRRHWLLKARVSVLGNALG</sequence>
<evidence type="ECO:0000313" key="2">
    <source>
        <dbReference type="EMBL" id="TYI55043.1"/>
    </source>
</evidence>